<dbReference type="EMBL" id="JACXIZ010000019">
    <property type="protein sequence ID" value="MBD2845921.1"/>
    <property type="molecule type" value="Genomic_DNA"/>
</dbReference>
<dbReference type="AlphaFoldDB" id="A0A927BSE3"/>
<sequence>MGEQFLTVVMPVYNRVHTVKNALASILNQTYPHFELIIVDDASKDGTRSIVESFDDPRIRLIAHAATMGAPAARNTGILAAKSEWIAFQDSDDEWLPTKLEKQVQALQNAVFDKKTVVYTGFYRFRGEQREYIPAKAIINKSGMIHEELLLGNFISTQTILVSKAALEEVGGFDENMPRFQDWELCLRLSQKHPFLLVDEPLVHVHYTEQSISASQSKLVDAYALVLKKHKALFQAAGKKQMGRLQFSYGHNLCLLGEIRKGRKQLLHSIKNYPYSIKTAASIGASLLGSRFYNSLYRRLKN</sequence>
<comment type="caution">
    <text evidence="2">The sequence shown here is derived from an EMBL/GenBank/DDBJ whole genome shotgun (WGS) entry which is preliminary data.</text>
</comment>
<protein>
    <submittedName>
        <fullName evidence="2">Glycosyltransferase family 2 protein</fullName>
    </submittedName>
</protein>
<dbReference type="InterPro" id="IPR001173">
    <property type="entry name" value="Glyco_trans_2-like"/>
</dbReference>
<dbReference type="Pfam" id="PF00535">
    <property type="entry name" value="Glycos_transf_2"/>
    <property type="match status" value="1"/>
</dbReference>
<dbReference type="InterPro" id="IPR029044">
    <property type="entry name" value="Nucleotide-diphossugar_trans"/>
</dbReference>
<name>A0A927BSE3_9BACL</name>
<accession>A0A927BSE3</accession>
<organism evidence="2 3">
    <name type="scientific">Paenibacillus sabuli</name>
    <dbReference type="NCBI Taxonomy" id="2772509"/>
    <lineage>
        <taxon>Bacteria</taxon>
        <taxon>Bacillati</taxon>
        <taxon>Bacillota</taxon>
        <taxon>Bacilli</taxon>
        <taxon>Bacillales</taxon>
        <taxon>Paenibacillaceae</taxon>
        <taxon>Paenibacillus</taxon>
    </lineage>
</organism>
<keyword evidence="3" id="KW-1185">Reference proteome</keyword>
<dbReference type="RefSeq" id="WP_190917949.1">
    <property type="nucleotide sequence ID" value="NZ_JACXIZ010000019.1"/>
</dbReference>
<dbReference type="SUPFAM" id="SSF53448">
    <property type="entry name" value="Nucleotide-diphospho-sugar transferases"/>
    <property type="match status" value="1"/>
</dbReference>
<dbReference type="PANTHER" id="PTHR43685">
    <property type="entry name" value="GLYCOSYLTRANSFERASE"/>
    <property type="match status" value="1"/>
</dbReference>
<evidence type="ECO:0000313" key="3">
    <source>
        <dbReference type="Proteomes" id="UP000621560"/>
    </source>
</evidence>
<dbReference type="Proteomes" id="UP000621560">
    <property type="component" value="Unassembled WGS sequence"/>
</dbReference>
<evidence type="ECO:0000313" key="2">
    <source>
        <dbReference type="EMBL" id="MBD2845921.1"/>
    </source>
</evidence>
<dbReference type="InterPro" id="IPR050834">
    <property type="entry name" value="Glycosyltransf_2"/>
</dbReference>
<dbReference type="PANTHER" id="PTHR43685:SF2">
    <property type="entry name" value="GLYCOSYLTRANSFERASE 2-LIKE DOMAIN-CONTAINING PROTEIN"/>
    <property type="match status" value="1"/>
</dbReference>
<proteinExistence type="predicted"/>
<evidence type="ECO:0000259" key="1">
    <source>
        <dbReference type="Pfam" id="PF00535"/>
    </source>
</evidence>
<feature type="domain" description="Glycosyltransferase 2-like" evidence="1">
    <location>
        <begin position="7"/>
        <end position="170"/>
    </location>
</feature>
<dbReference type="Gene3D" id="3.90.550.10">
    <property type="entry name" value="Spore Coat Polysaccharide Biosynthesis Protein SpsA, Chain A"/>
    <property type="match status" value="1"/>
</dbReference>
<reference evidence="2" key="1">
    <citation type="submission" date="2020-09" db="EMBL/GenBank/DDBJ databases">
        <title>A novel bacterium of genus Paenibacillus, isolated from South China Sea.</title>
        <authorList>
            <person name="Huang H."/>
            <person name="Mo K."/>
            <person name="Hu Y."/>
        </authorList>
    </citation>
    <scope>NUCLEOTIDE SEQUENCE</scope>
    <source>
        <strain evidence="2">IB182496</strain>
    </source>
</reference>
<gene>
    <name evidence="2" type="ORF">IDH44_12020</name>
</gene>